<dbReference type="PANTHER" id="PTHR46903:SF1">
    <property type="entry name" value="CCHC-TYPE DOMAIN-CONTAINING PROTEIN"/>
    <property type="match status" value="1"/>
</dbReference>
<keyword evidence="1" id="KW-0732">Signal</keyword>
<protein>
    <submittedName>
        <fullName evidence="2">Uncharacterized protein</fullName>
    </submittedName>
</protein>
<reference evidence="2 3" key="1">
    <citation type="journal article" date="2023" name="Nucleic Acids Res.">
        <title>The hologenome of Daphnia magna reveals possible DNA methylation and microbiome-mediated evolution of the host genome.</title>
        <authorList>
            <person name="Chaturvedi A."/>
            <person name="Li X."/>
            <person name="Dhandapani V."/>
            <person name="Marshall H."/>
            <person name="Kissane S."/>
            <person name="Cuenca-Cambronero M."/>
            <person name="Asole G."/>
            <person name="Calvet F."/>
            <person name="Ruiz-Romero M."/>
            <person name="Marangio P."/>
            <person name="Guigo R."/>
            <person name="Rago D."/>
            <person name="Mirbahai L."/>
            <person name="Eastwood N."/>
            <person name="Colbourne J.K."/>
            <person name="Zhou J."/>
            <person name="Mallon E."/>
            <person name="Orsini L."/>
        </authorList>
    </citation>
    <scope>NUCLEOTIDE SEQUENCE [LARGE SCALE GENOMIC DNA]</scope>
    <source>
        <strain evidence="2">LRV0_1</strain>
    </source>
</reference>
<keyword evidence="3" id="KW-1185">Reference proteome</keyword>
<evidence type="ECO:0000313" key="3">
    <source>
        <dbReference type="Proteomes" id="UP001234178"/>
    </source>
</evidence>
<name>A0ABQ9Z3W6_9CRUS</name>
<comment type="caution">
    <text evidence="2">The sequence shown here is derived from an EMBL/GenBank/DDBJ whole genome shotgun (WGS) entry which is preliminary data.</text>
</comment>
<sequence length="193" mass="21973">MVLLALLHQFLSLLPDKPFVRDALGYQHGRSSRIVSRRRNRKGWKLQLHPEGDRHRNVEETAENDTYASAIIGLIDHLGMLSSTATRLHTELLNAEADQTENERQDAIHLRYVQKIGEAQESAREHLEPRADEAPSEIRVIAARPLAPPSVVNQPGVARAAELHSPIRESRKPENRQTLPVLRRKKQKEIYSN</sequence>
<dbReference type="EMBL" id="JAOYFB010000002">
    <property type="protein sequence ID" value="KAK4007578.1"/>
    <property type="molecule type" value="Genomic_DNA"/>
</dbReference>
<accession>A0ABQ9Z3W6</accession>
<gene>
    <name evidence="2" type="ORF">OUZ56_012736</name>
</gene>
<feature type="chain" id="PRO_5046030205" evidence="1">
    <location>
        <begin position="16"/>
        <end position="193"/>
    </location>
</feature>
<feature type="signal peptide" evidence="1">
    <location>
        <begin position="1"/>
        <end position="15"/>
    </location>
</feature>
<evidence type="ECO:0000256" key="1">
    <source>
        <dbReference type="SAM" id="SignalP"/>
    </source>
</evidence>
<evidence type="ECO:0000313" key="2">
    <source>
        <dbReference type="EMBL" id="KAK4007578.1"/>
    </source>
</evidence>
<dbReference type="PANTHER" id="PTHR46903">
    <property type="entry name" value="C2H2-TYPE DOMAIN-CONTAINING PROTEIN"/>
    <property type="match status" value="1"/>
</dbReference>
<organism evidence="2 3">
    <name type="scientific">Daphnia magna</name>
    <dbReference type="NCBI Taxonomy" id="35525"/>
    <lineage>
        <taxon>Eukaryota</taxon>
        <taxon>Metazoa</taxon>
        <taxon>Ecdysozoa</taxon>
        <taxon>Arthropoda</taxon>
        <taxon>Crustacea</taxon>
        <taxon>Branchiopoda</taxon>
        <taxon>Diplostraca</taxon>
        <taxon>Cladocera</taxon>
        <taxon>Anomopoda</taxon>
        <taxon>Daphniidae</taxon>
        <taxon>Daphnia</taxon>
    </lineage>
</organism>
<dbReference type="Proteomes" id="UP001234178">
    <property type="component" value="Unassembled WGS sequence"/>
</dbReference>
<proteinExistence type="predicted"/>